<dbReference type="AlphaFoldDB" id="A0A1P8WQH4"/>
<accession>A0A1P8WQH4</accession>
<keyword evidence="5" id="KW-1185">Reference proteome</keyword>
<feature type="transmembrane region" description="Helical" evidence="3">
    <location>
        <begin position="62"/>
        <end position="82"/>
    </location>
</feature>
<evidence type="ECO:0000256" key="3">
    <source>
        <dbReference type="SAM" id="Phobius"/>
    </source>
</evidence>
<dbReference type="EMBL" id="CP017641">
    <property type="protein sequence ID" value="APZ96311.1"/>
    <property type="molecule type" value="Genomic_DNA"/>
</dbReference>
<dbReference type="Pfam" id="PF14559">
    <property type="entry name" value="TPR_19"/>
    <property type="match status" value="1"/>
</dbReference>
<gene>
    <name evidence="4" type="ORF">Fuma_05979</name>
</gene>
<keyword evidence="3" id="KW-0812">Transmembrane</keyword>
<dbReference type="PANTHER" id="PTHR12558:SF13">
    <property type="entry name" value="CELL DIVISION CYCLE PROTEIN 27 HOMOLOG"/>
    <property type="match status" value="1"/>
</dbReference>
<name>A0A1P8WQH4_9PLAN</name>
<dbReference type="SUPFAM" id="SSF48452">
    <property type="entry name" value="TPR-like"/>
    <property type="match status" value="3"/>
</dbReference>
<dbReference type="InterPro" id="IPR011990">
    <property type="entry name" value="TPR-like_helical_dom_sf"/>
</dbReference>
<dbReference type="PROSITE" id="PS50005">
    <property type="entry name" value="TPR"/>
    <property type="match status" value="1"/>
</dbReference>
<keyword evidence="3" id="KW-1133">Transmembrane helix</keyword>
<protein>
    <submittedName>
        <fullName evidence="4">Putative PEP-CTERM system TPR-repeat lipoprotein</fullName>
    </submittedName>
</protein>
<organism evidence="4 5">
    <name type="scientific">Fuerstiella marisgermanici</name>
    <dbReference type="NCBI Taxonomy" id="1891926"/>
    <lineage>
        <taxon>Bacteria</taxon>
        <taxon>Pseudomonadati</taxon>
        <taxon>Planctomycetota</taxon>
        <taxon>Planctomycetia</taxon>
        <taxon>Planctomycetales</taxon>
        <taxon>Planctomycetaceae</taxon>
        <taxon>Fuerstiella</taxon>
    </lineage>
</organism>
<sequence length="737" mass="81964">MSDSFDTPSRTKTVSRAMPDYEDTSEQRELPGVVECLRPKYVIGFIVGFLERWVLSRHYNRLLIAMPFLVLAIGGSAFLWWLRSAPRNELVRDYEQAVVAAQREEDVEKSNLYLQALVELRPSDKRYKFASALELMENGREAQGFEYIRELTVEGPLGYNPARVWLAQQALRADSGLPLSEVDPEVELARVIEGEPKNAEANRLLALINLKKGRIKAAEDHLLKAVEDAPFLGLQLVEIQRQLKRSDDQIDYHLKNAADYFQDQLLKDPHDVEANLNRTRAYVLAEETDKAIELLQECPSLNDAPELQQALAMLHLKIAVQLYQKSHVNRDYSTQQLVKAIQLAPGNRQIAQTLLAMASQGAALSAADVAPMVETFSAQDELTVADEELLSQALAVTGQFEQAISRIEPLAEEHPQLQPQLVRLYAANGDTQKAETLTQQLLADFQSRQSELSLVEVVSYGDVLIQASRAEEARDVLKVALTKYTVPKDDTAAATAGVDQPGTDAAVDTAERKNLFQAYRLFTLATIAMFDKQLQADSFAAPQDAIALLHEALSTQLARDAVLERLAKLAFSNGKFAKPADEYLTKLLATGTANAPIYSLLGTLALEQGNLKKARLHLERAYSMHKGNPLVLNNLAIVLIRQSDENADRALALVNDTLQLVPENADALSTRAEVLIAMKRWEEARRDLVVALPKRQQSQNVRKLLAKVCDALDETALANEHRRILTELEAAEASQTN</sequence>
<dbReference type="RefSeq" id="WP_077027352.1">
    <property type="nucleotide sequence ID" value="NZ_CP017641.1"/>
</dbReference>
<evidence type="ECO:0000313" key="4">
    <source>
        <dbReference type="EMBL" id="APZ96311.1"/>
    </source>
</evidence>
<dbReference type="InterPro" id="IPR019734">
    <property type="entry name" value="TPR_rpt"/>
</dbReference>
<dbReference type="SMART" id="SM00028">
    <property type="entry name" value="TPR"/>
    <property type="match status" value="4"/>
</dbReference>
<keyword evidence="3" id="KW-0472">Membrane</keyword>
<dbReference type="PANTHER" id="PTHR12558">
    <property type="entry name" value="CELL DIVISION CYCLE 16,23,27"/>
    <property type="match status" value="1"/>
</dbReference>
<dbReference type="OrthoDB" id="243830at2"/>
<dbReference type="Gene3D" id="1.25.40.10">
    <property type="entry name" value="Tetratricopeptide repeat domain"/>
    <property type="match status" value="3"/>
</dbReference>
<keyword evidence="4" id="KW-0449">Lipoprotein</keyword>
<dbReference type="KEGG" id="fmr:Fuma_05979"/>
<dbReference type="STRING" id="1891926.Fuma_05979"/>
<dbReference type="Pfam" id="PF13432">
    <property type="entry name" value="TPR_16"/>
    <property type="match status" value="1"/>
</dbReference>
<evidence type="ECO:0000256" key="2">
    <source>
        <dbReference type="SAM" id="MobiDB-lite"/>
    </source>
</evidence>
<evidence type="ECO:0000313" key="5">
    <source>
        <dbReference type="Proteomes" id="UP000187735"/>
    </source>
</evidence>
<reference evidence="4 5" key="1">
    <citation type="journal article" date="2016" name="Front. Microbiol.">
        <title>Fuerstia marisgermanicae gen. nov., sp. nov., an Unusual Member of the Phylum Planctomycetes from the German Wadden Sea.</title>
        <authorList>
            <person name="Kohn T."/>
            <person name="Heuer A."/>
            <person name="Jogler M."/>
            <person name="Vollmers J."/>
            <person name="Boedeker C."/>
            <person name="Bunk B."/>
            <person name="Rast P."/>
            <person name="Borchert D."/>
            <person name="Glockner I."/>
            <person name="Freese H.M."/>
            <person name="Klenk H.P."/>
            <person name="Overmann J."/>
            <person name="Kaster A.K."/>
            <person name="Rohde M."/>
            <person name="Wiegand S."/>
            <person name="Jogler C."/>
        </authorList>
    </citation>
    <scope>NUCLEOTIDE SEQUENCE [LARGE SCALE GENOMIC DNA]</scope>
    <source>
        <strain evidence="4 5">NH11</strain>
    </source>
</reference>
<feature type="region of interest" description="Disordered" evidence="2">
    <location>
        <begin position="1"/>
        <end position="24"/>
    </location>
</feature>
<evidence type="ECO:0000256" key="1">
    <source>
        <dbReference type="PROSITE-ProRule" id="PRU00339"/>
    </source>
</evidence>
<feature type="compositionally biased region" description="Polar residues" evidence="2">
    <location>
        <begin position="1"/>
        <end position="14"/>
    </location>
</feature>
<feature type="repeat" description="TPR" evidence="1">
    <location>
        <begin position="595"/>
        <end position="628"/>
    </location>
</feature>
<dbReference type="Proteomes" id="UP000187735">
    <property type="component" value="Chromosome"/>
</dbReference>
<proteinExistence type="predicted"/>
<keyword evidence="1" id="KW-0802">TPR repeat</keyword>